<dbReference type="Proteomes" id="UP000247772">
    <property type="component" value="Unassembled WGS sequence"/>
</dbReference>
<protein>
    <submittedName>
        <fullName evidence="2">Spy/CpxP family protein refolding chaperone</fullName>
    </submittedName>
    <submittedName>
        <fullName evidence="3">Uncharacterized protein DUF4148</fullName>
    </submittedName>
</protein>
<evidence type="ECO:0000313" key="2">
    <source>
        <dbReference type="EMBL" id="MBB2928825.1"/>
    </source>
</evidence>
<evidence type="ECO:0000313" key="5">
    <source>
        <dbReference type="Proteomes" id="UP000533533"/>
    </source>
</evidence>
<evidence type="ECO:0000313" key="3">
    <source>
        <dbReference type="EMBL" id="PYE27516.1"/>
    </source>
</evidence>
<evidence type="ECO:0000256" key="1">
    <source>
        <dbReference type="SAM" id="SignalP"/>
    </source>
</evidence>
<dbReference type="InterPro" id="IPR025421">
    <property type="entry name" value="DUF4148"/>
</dbReference>
<reference evidence="3 4" key="1">
    <citation type="submission" date="2018-06" db="EMBL/GenBank/DDBJ databases">
        <title>Genomic Encyclopedia of Type Strains, Phase IV (KMG-V): Genome sequencing to study the core and pangenomes of soil and plant-associated prokaryotes.</title>
        <authorList>
            <person name="Whitman W."/>
        </authorList>
    </citation>
    <scope>NUCLEOTIDE SEQUENCE [LARGE SCALE GENOMIC DNA]</scope>
    <source>
        <strain evidence="3 4">SRCL-318</strain>
        <strain evidence="2 5">SRMrh-85</strain>
    </source>
</reference>
<accession>A0A2U1AG88</accession>
<dbReference type="RefSeq" id="WP_110383493.1">
    <property type="nucleotide sequence ID" value="NZ_JACHVZ010000008.1"/>
</dbReference>
<dbReference type="OrthoDB" id="9113921at2"/>
<keyword evidence="1" id="KW-0732">Signal</keyword>
<feature type="signal peptide" evidence="1">
    <location>
        <begin position="1"/>
        <end position="25"/>
    </location>
</feature>
<keyword evidence="5" id="KW-1185">Reference proteome</keyword>
<dbReference type="EMBL" id="QJSQ01000002">
    <property type="protein sequence ID" value="PYE27516.1"/>
    <property type="molecule type" value="Genomic_DNA"/>
</dbReference>
<dbReference type="Pfam" id="PF13663">
    <property type="entry name" value="DUF4148"/>
    <property type="match status" value="1"/>
</dbReference>
<dbReference type="AlphaFoldDB" id="A0A2U1AG88"/>
<dbReference type="EMBL" id="JACHVZ010000008">
    <property type="protein sequence ID" value="MBB2928825.1"/>
    <property type="molecule type" value="Genomic_DNA"/>
</dbReference>
<sequence>MKRTLATAIGATLVLSLAASASAFAQDNSAPKTRAEVKAEIVAAYRDGTLPSLNKTSYPEQSLIGRTQAQRIALQEGRANRAQRVAQAGE</sequence>
<evidence type="ECO:0000313" key="4">
    <source>
        <dbReference type="Proteomes" id="UP000247772"/>
    </source>
</evidence>
<organism evidence="3 4">
    <name type="scientific">Paraburkholderia silvatlantica</name>
    <dbReference type="NCBI Taxonomy" id="321895"/>
    <lineage>
        <taxon>Bacteria</taxon>
        <taxon>Pseudomonadati</taxon>
        <taxon>Pseudomonadota</taxon>
        <taxon>Betaproteobacteria</taxon>
        <taxon>Burkholderiales</taxon>
        <taxon>Burkholderiaceae</taxon>
        <taxon>Paraburkholderia</taxon>
    </lineage>
</organism>
<gene>
    <name evidence="3" type="ORF">C7410_102199</name>
    <name evidence="2" type="ORF">FHX59_003256</name>
</gene>
<name>A0A2U1AG88_9BURK</name>
<proteinExistence type="predicted"/>
<dbReference type="Proteomes" id="UP000533533">
    <property type="component" value="Unassembled WGS sequence"/>
</dbReference>
<comment type="caution">
    <text evidence="3">The sequence shown here is derived from an EMBL/GenBank/DDBJ whole genome shotgun (WGS) entry which is preliminary data.</text>
</comment>
<feature type="chain" id="PRO_5030057868" evidence="1">
    <location>
        <begin position="26"/>
        <end position="90"/>
    </location>
</feature>